<proteinExistence type="predicted"/>
<dbReference type="EMBL" id="BSEV01000009">
    <property type="protein sequence ID" value="GLK10926.1"/>
    <property type="molecule type" value="Genomic_DNA"/>
</dbReference>
<reference evidence="1" key="1">
    <citation type="journal article" date="2014" name="Int. J. Syst. Evol. Microbiol.">
        <title>Complete genome sequence of Corynebacterium casei LMG S-19264T (=DSM 44701T), isolated from a smear-ripened cheese.</title>
        <authorList>
            <consortium name="US DOE Joint Genome Institute (JGI-PGF)"/>
            <person name="Walter F."/>
            <person name="Albersmeier A."/>
            <person name="Kalinowski J."/>
            <person name="Ruckert C."/>
        </authorList>
    </citation>
    <scope>NUCLEOTIDE SEQUENCE</scope>
    <source>
        <strain evidence="1">VKM Ac-2007</strain>
    </source>
</reference>
<evidence type="ECO:0000313" key="1">
    <source>
        <dbReference type="EMBL" id="GLK10926.1"/>
    </source>
</evidence>
<keyword evidence="2" id="KW-1185">Reference proteome</keyword>
<dbReference type="Proteomes" id="UP001143474">
    <property type="component" value="Unassembled WGS sequence"/>
</dbReference>
<comment type="caution">
    <text evidence="1">The sequence shown here is derived from an EMBL/GenBank/DDBJ whole genome shotgun (WGS) entry which is preliminary data.</text>
</comment>
<sequence>MRPFHRGCLAYRLGVASSLVPAGSPVYRPTAVSNSVSWLAIRTSDFAETPSRRRLGSRFTIDARHARSIGGAPPTAPPAIGGPPVRLRRGVPWDAGAAGGGAGLVGVGGRRSAR</sequence>
<dbReference type="AlphaFoldDB" id="A0A9W6I3V4"/>
<gene>
    <name evidence="1" type="ORF">GCM10017600_43320</name>
</gene>
<protein>
    <submittedName>
        <fullName evidence="1">Uncharacterized protein</fullName>
    </submittedName>
</protein>
<evidence type="ECO:0000313" key="2">
    <source>
        <dbReference type="Proteomes" id="UP001143474"/>
    </source>
</evidence>
<accession>A0A9W6I3V4</accession>
<reference evidence="1" key="2">
    <citation type="submission" date="2023-01" db="EMBL/GenBank/DDBJ databases">
        <authorList>
            <person name="Sun Q."/>
            <person name="Evtushenko L."/>
        </authorList>
    </citation>
    <scope>NUCLEOTIDE SEQUENCE</scope>
    <source>
        <strain evidence="1">VKM Ac-2007</strain>
    </source>
</reference>
<name>A0A9W6I3V4_9ACTN</name>
<organism evidence="1 2">
    <name type="scientific">Streptosporangium carneum</name>
    <dbReference type="NCBI Taxonomy" id="47481"/>
    <lineage>
        <taxon>Bacteria</taxon>
        <taxon>Bacillati</taxon>
        <taxon>Actinomycetota</taxon>
        <taxon>Actinomycetes</taxon>
        <taxon>Streptosporangiales</taxon>
        <taxon>Streptosporangiaceae</taxon>
        <taxon>Streptosporangium</taxon>
    </lineage>
</organism>